<evidence type="ECO:0000313" key="2">
    <source>
        <dbReference type="EMBL" id="OGL74164.1"/>
    </source>
</evidence>
<accession>A0A1F7U8W8</accession>
<sequence length="192" mass="21399">MLPSKPYLSYPVATEYGKPSVCIRIGSDGGHQPLITVSITDHGFFTATKFLKLYRMAADYAHDKSKPPTHLKATENRCCTSRKYEVNLSLDADIKDADFNIQMLVEYRRERSDKTIVTRLSHETCENIVNGLEALEKSGAAEALAKTIASAKREERLIQEEEDADDEDATDDLDEEADDDLDDAPPLADEEG</sequence>
<proteinExistence type="predicted"/>
<dbReference type="Proteomes" id="UP000177088">
    <property type="component" value="Unassembled WGS sequence"/>
</dbReference>
<evidence type="ECO:0000313" key="3">
    <source>
        <dbReference type="Proteomes" id="UP000177088"/>
    </source>
</evidence>
<comment type="caution">
    <text evidence="2">The sequence shown here is derived from an EMBL/GenBank/DDBJ whole genome shotgun (WGS) entry which is preliminary data.</text>
</comment>
<dbReference type="AlphaFoldDB" id="A0A1F7U8W8"/>
<protein>
    <submittedName>
        <fullName evidence="2">Uncharacterized protein</fullName>
    </submittedName>
</protein>
<evidence type="ECO:0000256" key="1">
    <source>
        <dbReference type="SAM" id="MobiDB-lite"/>
    </source>
</evidence>
<organism evidence="2 3">
    <name type="scientific">Candidatus Uhrbacteria bacterium RIFCSPHIGHO2_02_FULL_60_10</name>
    <dbReference type="NCBI Taxonomy" id="1802392"/>
    <lineage>
        <taxon>Bacteria</taxon>
        <taxon>Candidatus Uhriibacteriota</taxon>
    </lineage>
</organism>
<name>A0A1F7U8W8_9BACT</name>
<dbReference type="EMBL" id="MGEA01000033">
    <property type="protein sequence ID" value="OGL74164.1"/>
    <property type="molecule type" value="Genomic_DNA"/>
</dbReference>
<feature type="compositionally biased region" description="Acidic residues" evidence="1">
    <location>
        <begin position="160"/>
        <end position="192"/>
    </location>
</feature>
<feature type="region of interest" description="Disordered" evidence="1">
    <location>
        <begin position="153"/>
        <end position="192"/>
    </location>
</feature>
<reference evidence="2 3" key="1">
    <citation type="journal article" date="2016" name="Nat. Commun.">
        <title>Thousands of microbial genomes shed light on interconnected biogeochemical processes in an aquifer system.</title>
        <authorList>
            <person name="Anantharaman K."/>
            <person name="Brown C.T."/>
            <person name="Hug L.A."/>
            <person name="Sharon I."/>
            <person name="Castelle C.J."/>
            <person name="Probst A.J."/>
            <person name="Thomas B.C."/>
            <person name="Singh A."/>
            <person name="Wilkins M.J."/>
            <person name="Karaoz U."/>
            <person name="Brodie E.L."/>
            <person name="Williams K.H."/>
            <person name="Hubbard S.S."/>
            <person name="Banfield J.F."/>
        </authorList>
    </citation>
    <scope>NUCLEOTIDE SEQUENCE [LARGE SCALE GENOMIC DNA]</scope>
</reference>
<gene>
    <name evidence="2" type="ORF">A3C96_03535</name>
</gene>